<proteinExistence type="predicted"/>
<reference evidence="2 3" key="2">
    <citation type="submission" date="2013-02" db="EMBL/GenBank/DDBJ databases">
        <title>The Genome Sequence of Plasmodium falciparum FCH/4.</title>
        <authorList>
            <consortium name="The Broad Institute Genome Sequencing Platform"/>
            <consortium name="The Broad Institute Genome Sequencing Center for Infectious Disease"/>
            <person name="Neafsey D."/>
            <person name="Cheeseman I."/>
            <person name="Volkman S."/>
            <person name="Adams J."/>
            <person name="Walker B."/>
            <person name="Young S.K."/>
            <person name="Zeng Q."/>
            <person name="Gargeya S."/>
            <person name="Fitzgerald M."/>
            <person name="Haas B."/>
            <person name="Abouelleil A."/>
            <person name="Alvarado L."/>
            <person name="Arachchi H.M."/>
            <person name="Berlin A.M."/>
            <person name="Chapman S.B."/>
            <person name="Dewar J."/>
            <person name="Goldberg J."/>
            <person name="Griggs A."/>
            <person name="Gujja S."/>
            <person name="Hansen M."/>
            <person name="Howarth C."/>
            <person name="Imamovic A."/>
            <person name="Larimer J."/>
            <person name="McCowan C."/>
            <person name="Murphy C."/>
            <person name="Neiman D."/>
            <person name="Pearson M."/>
            <person name="Priest M."/>
            <person name="Roberts A."/>
            <person name="Saif S."/>
            <person name="Shea T."/>
            <person name="Sisk P."/>
            <person name="Sykes S."/>
            <person name="Wortman J."/>
            <person name="Nusbaum C."/>
            <person name="Birren B."/>
        </authorList>
    </citation>
    <scope>NUCLEOTIDE SEQUENCE [LARGE SCALE GENOMIC DNA]</scope>
    <source>
        <strain evidence="2 3">FCH/4</strain>
    </source>
</reference>
<gene>
    <name evidence="2" type="ORF">PFFCH_00552</name>
</gene>
<feature type="transmembrane region" description="Helical" evidence="1">
    <location>
        <begin position="62"/>
        <end position="79"/>
    </location>
</feature>
<keyword evidence="1" id="KW-1133">Transmembrane helix</keyword>
<dbReference type="Proteomes" id="UP000030656">
    <property type="component" value="Unassembled WGS sequence"/>
</dbReference>
<sequence length="80" mass="9750">MILNLFKLIKYIKEHLKYLFIIKVIKHITMKKKIYLYLLLLLSKNKNKKEVTYMRNYTYSKIAHCIVLCSIVCYTNILYL</sequence>
<evidence type="ECO:0000256" key="1">
    <source>
        <dbReference type="SAM" id="Phobius"/>
    </source>
</evidence>
<dbReference type="EMBL" id="KI927816">
    <property type="protein sequence ID" value="ETW32026.1"/>
    <property type="molecule type" value="Genomic_DNA"/>
</dbReference>
<name>A0A024VVV3_PLAFA</name>
<evidence type="ECO:0000313" key="2">
    <source>
        <dbReference type="EMBL" id="ETW32026.1"/>
    </source>
</evidence>
<keyword evidence="1" id="KW-0472">Membrane</keyword>
<dbReference type="AlphaFoldDB" id="A0A024VVV3"/>
<protein>
    <submittedName>
        <fullName evidence="2">Uncharacterized protein</fullName>
    </submittedName>
</protein>
<evidence type="ECO:0000313" key="3">
    <source>
        <dbReference type="Proteomes" id="UP000030656"/>
    </source>
</evidence>
<keyword evidence="1" id="KW-0812">Transmembrane</keyword>
<accession>A0A024VVV3</accession>
<reference evidence="2 3" key="1">
    <citation type="submission" date="2013-02" db="EMBL/GenBank/DDBJ databases">
        <title>The Genome Annotation of Plasmodium falciparum FCH/4.</title>
        <authorList>
            <consortium name="The Broad Institute Genome Sequencing Platform"/>
            <consortium name="The Broad Institute Genome Sequencing Center for Infectious Disease"/>
            <person name="Neafsey D."/>
            <person name="Hoffman S."/>
            <person name="Volkman S."/>
            <person name="Rosenthal P."/>
            <person name="Walker B."/>
            <person name="Young S.K."/>
            <person name="Zeng Q."/>
            <person name="Gargeya S."/>
            <person name="Fitzgerald M."/>
            <person name="Haas B."/>
            <person name="Abouelleil A."/>
            <person name="Allen A.W."/>
            <person name="Alvarado L."/>
            <person name="Arachchi H.M."/>
            <person name="Berlin A.M."/>
            <person name="Chapman S.B."/>
            <person name="Gainer-Dewar J."/>
            <person name="Goldberg J."/>
            <person name="Griggs A."/>
            <person name="Gujja S."/>
            <person name="Hansen M."/>
            <person name="Howarth C."/>
            <person name="Imamovic A."/>
            <person name="Ireland A."/>
            <person name="Larimer J."/>
            <person name="McCowan C."/>
            <person name="Murphy C."/>
            <person name="Pearson M."/>
            <person name="Poon T.W."/>
            <person name="Priest M."/>
            <person name="Roberts A."/>
            <person name="Saif S."/>
            <person name="Shea T."/>
            <person name="Sisk P."/>
            <person name="Sykes S."/>
            <person name="Wortman J."/>
            <person name="Nusbaum C."/>
            <person name="Birren B."/>
        </authorList>
    </citation>
    <scope>NUCLEOTIDE SEQUENCE [LARGE SCALE GENOMIC DNA]</scope>
    <source>
        <strain evidence="2 3">FCH/4</strain>
    </source>
</reference>
<organism evidence="2 3">
    <name type="scientific">Plasmodium falciparum FCH/4</name>
    <dbReference type="NCBI Taxonomy" id="1036724"/>
    <lineage>
        <taxon>Eukaryota</taxon>
        <taxon>Sar</taxon>
        <taxon>Alveolata</taxon>
        <taxon>Apicomplexa</taxon>
        <taxon>Aconoidasida</taxon>
        <taxon>Haemosporida</taxon>
        <taxon>Plasmodiidae</taxon>
        <taxon>Plasmodium</taxon>
        <taxon>Plasmodium (Laverania)</taxon>
    </lineage>
</organism>